<accession>A0A382ZHB0</accession>
<protein>
    <recommendedName>
        <fullName evidence="2">Abasic site processing protein</fullName>
    </recommendedName>
</protein>
<evidence type="ECO:0008006" key="2">
    <source>
        <dbReference type="Google" id="ProtNLM"/>
    </source>
</evidence>
<name>A0A382ZHB0_9ZZZZ</name>
<dbReference type="InterPro" id="IPR036590">
    <property type="entry name" value="SRAP-like"/>
</dbReference>
<dbReference type="EMBL" id="UINC01183949">
    <property type="protein sequence ID" value="SVD94936.1"/>
    <property type="molecule type" value="Genomic_DNA"/>
</dbReference>
<evidence type="ECO:0000313" key="1">
    <source>
        <dbReference type="EMBL" id="SVD94936.1"/>
    </source>
</evidence>
<feature type="non-terminal residue" evidence="1">
    <location>
        <position position="85"/>
    </location>
</feature>
<gene>
    <name evidence="1" type="ORF">METZ01_LOCUS447790</name>
</gene>
<dbReference type="Pfam" id="PF02586">
    <property type="entry name" value="SRAP"/>
    <property type="match status" value="1"/>
</dbReference>
<dbReference type="Gene3D" id="3.90.1680.10">
    <property type="entry name" value="SOS response associated peptidase-like"/>
    <property type="match status" value="1"/>
</dbReference>
<sequence>MCGRFVNTTNINRLKKIFAIKEPLNSKEDIISYNIAPSQDVNIILNYKCLNIETVNWGTKFIDKNNNQIRTVINSRIETINEKIL</sequence>
<proteinExistence type="predicted"/>
<reference evidence="1" key="1">
    <citation type="submission" date="2018-05" db="EMBL/GenBank/DDBJ databases">
        <authorList>
            <person name="Lanie J.A."/>
            <person name="Ng W.-L."/>
            <person name="Kazmierczak K.M."/>
            <person name="Andrzejewski T.M."/>
            <person name="Davidsen T.M."/>
            <person name="Wayne K.J."/>
            <person name="Tettelin H."/>
            <person name="Glass J.I."/>
            <person name="Rusch D."/>
            <person name="Podicherti R."/>
            <person name="Tsui H.-C.T."/>
            <person name="Winkler M.E."/>
        </authorList>
    </citation>
    <scope>NUCLEOTIDE SEQUENCE</scope>
</reference>
<dbReference type="AlphaFoldDB" id="A0A382ZHB0"/>
<dbReference type="InterPro" id="IPR003738">
    <property type="entry name" value="SRAP"/>
</dbReference>
<dbReference type="GO" id="GO:0003697">
    <property type="term" value="F:single-stranded DNA binding"/>
    <property type="evidence" value="ECO:0007669"/>
    <property type="project" value="InterPro"/>
</dbReference>
<organism evidence="1">
    <name type="scientific">marine metagenome</name>
    <dbReference type="NCBI Taxonomy" id="408172"/>
    <lineage>
        <taxon>unclassified sequences</taxon>
        <taxon>metagenomes</taxon>
        <taxon>ecological metagenomes</taxon>
    </lineage>
</organism>
<dbReference type="GO" id="GO:0106300">
    <property type="term" value="P:protein-DNA covalent cross-linking repair"/>
    <property type="evidence" value="ECO:0007669"/>
    <property type="project" value="InterPro"/>
</dbReference>
<dbReference type="SUPFAM" id="SSF143081">
    <property type="entry name" value="BB1717-like"/>
    <property type="match status" value="1"/>
</dbReference>